<evidence type="ECO:0000313" key="2">
    <source>
        <dbReference type="EMBL" id="GBP30872.1"/>
    </source>
</evidence>
<dbReference type="Proteomes" id="UP000299102">
    <property type="component" value="Unassembled WGS sequence"/>
</dbReference>
<comment type="caution">
    <text evidence="2">The sequence shown here is derived from an EMBL/GenBank/DDBJ whole genome shotgun (WGS) entry which is preliminary data.</text>
</comment>
<reference evidence="2 3" key="1">
    <citation type="journal article" date="2019" name="Commun. Biol.">
        <title>The bagworm genome reveals a unique fibroin gene that provides high tensile strength.</title>
        <authorList>
            <person name="Kono N."/>
            <person name="Nakamura H."/>
            <person name="Ohtoshi R."/>
            <person name="Tomita M."/>
            <person name="Numata K."/>
            <person name="Arakawa K."/>
        </authorList>
    </citation>
    <scope>NUCLEOTIDE SEQUENCE [LARGE SCALE GENOMIC DNA]</scope>
</reference>
<dbReference type="AlphaFoldDB" id="A0A4C1UY46"/>
<organism evidence="2 3">
    <name type="scientific">Eumeta variegata</name>
    <name type="common">Bagworm moth</name>
    <name type="synonym">Eumeta japonica</name>
    <dbReference type="NCBI Taxonomy" id="151549"/>
    <lineage>
        <taxon>Eukaryota</taxon>
        <taxon>Metazoa</taxon>
        <taxon>Ecdysozoa</taxon>
        <taxon>Arthropoda</taxon>
        <taxon>Hexapoda</taxon>
        <taxon>Insecta</taxon>
        <taxon>Pterygota</taxon>
        <taxon>Neoptera</taxon>
        <taxon>Endopterygota</taxon>
        <taxon>Lepidoptera</taxon>
        <taxon>Glossata</taxon>
        <taxon>Ditrysia</taxon>
        <taxon>Tineoidea</taxon>
        <taxon>Psychidae</taxon>
        <taxon>Oiketicinae</taxon>
        <taxon>Eumeta</taxon>
    </lineage>
</organism>
<keyword evidence="3" id="KW-1185">Reference proteome</keyword>
<protein>
    <submittedName>
        <fullName evidence="2">Uncharacterized protein</fullName>
    </submittedName>
</protein>
<gene>
    <name evidence="2" type="ORF">EVAR_91613_1</name>
</gene>
<name>A0A4C1UY46_EUMVA</name>
<accession>A0A4C1UY46</accession>
<feature type="region of interest" description="Disordered" evidence="1">
    <location>
        <begin position="69"/>
        <end position="97"/>
    </location>
</feature>
<dbReference type="EMBL" id="BGZK01000238">
    <property type="protein sequence ID" value="GBP30872.1"/>
    <property type="molecule type" value="Genomic_DNA"/>
</dbReference>
<evidence type="ECO:0000313" key="3">
    <source>
        <dbReference type="Proteomes" id="UP000299102"/>
    </source>
</evidence>
<proteinExistence type="predicted"/>
<sequence length="97" mass="10862">MPLVCVLAICRSVKTREGKEKPTRRAREKWETDEDSCVAELANHAKTKIRILTEYGREVTASAVAFRPVRANSGGSPSPPTRPSNILFLPKRPTTQW</sequence>
<evidence type="ECO:0000256" key="1">
    <source>
        <dbReference type="SAM" id="MobiDB-lite"/>
    </source>
</evidence>